<gene>
    <name evidence="1" type="ORF">UFOVP719_7</name>
</gene>
<dbReference type="EMBL" id="LR796689">
    <property type="protein sequence ID" value="CAB4159732.1"/>
    <property type="molecule type" value="Genomic_DNA"/>
</dbReference>
<evidence type="ECO:0000313" key="1">
    <source>
        <dbReference type="EMBL" id="CAB4159732.1"/>
    </source>
</evidence>
<name>A0A6J5NLZ5_9CAUD</name>
<accession>A0A6J5NLZ5</accession>
<organism evidence="1">
    <name type="scientific">uncultured Caudovirales phage</name>
    <dbReference type="NCBI Taxonomy" id="2100421"/>
    <lineage>
        <taxon>Viruses</taxon>
        <taxon>Duplodnaviria</taxon>
        <taxon>Heunggongvirae</taxon>
        <taxon>Uroviricota</taxon>
        <taxon>Caudoviricetes</taxon>
        <taxon>Peduoviridae</taxon>
        <taxon>Maltschvirus</taxon>
        <taxon>Maltschvirus maltsch</taxon>
    </lineage>
</organism>
<proteinExistence type="predicted"/>
<reference evidence="1" key="1">
    <citation type="submission" date="2020-04" db="EMBL/GenBank/DDBJ databases">
        <authorList>
            <person name="Chiriac C."/>
            <person name="Salcher M."/>
            <person name="Ghai R."/>
            <person name="Kavagutti S V."/>
        </authorList>
    </citation>
    <scope>NUCLEOTIDE SEQUENCE</scope>
</reference>
<sequence>MALRDLPIVRVTLTYQEEENAHTLGFKRATEQKSVANYSTRKNKGLNYHEYIAELAESVGSEIATAKFFGIEDFRPTVNTFKNQADVGSNIEVKWTKWREGHLVIGQSDRNSDIAILVTGKTPEYFLIGWIPISHAKVRQHWSASNSNWWVNQEHLRPMQDFLGSDYANATFPMSKV</sequence>
<protein>
    <submittedName>
        <fullName evidence="1">Uncharacterized protein</fullName>
    </submittedName>
</protein>